<gene>
    <name evidence="2" type="ORF">DL89DRAFT_271043</name>
</gene>
<proteinExistence type="predicted"/>
<name>A0A1Y1VVN6_9FUNG</name>
<keyword evidence="3" id="KW-1185">Reference proteome</keyword>
<comment type="caution">
    <text evidence="2">The sequence shown here is derived from an EMBL/GenBank/DDBJ whole genome shotgun (WGS) entry which is preliminary data.</text>
</comment>
<reference evidence="2 3" key="1">
    <citation type="submission" date="2016-07" db="EMBL/GenBank/DDBJ databases">
        <title>Pervasive Adenine N6-methylation of Active Genes in Fungi.</title>
        <authorList>
            <consortium name="DOE Joint Genome Institute"/>
            <person name="Mondo S.J."/>
            <person name="Dannebaum R.O."/>
            <person name="Kuo R.C."/>
            <person name="Labutti K."/>
            <person name="Haridas S."/>
            <person name="Kuo A."/>
            <person name="Salamov A."/>
            <person name="Ahrendt S.R."/>
            <person name="Lipzen A."/>
            <person name="Sullivan W."/>
            <person name="Andreopoulos W.B."/>
            <person name="Clum A."/>
            <person name="Lindquist E."/>
            <person name="Daum C."/>
            <person name="Ramamoorthy G.K."/>
            <person name="Gryganskyi A."/>
            <person name="Culley D."/>
            <person name="Magnuson J.K."/>
            <person name="James T.Y."/>
            <person name="O'Malley M.A."/>
            <person name="Stajich J.E."/>
            <person name="Spatafora J.W."/>
            <person name="Visel A."/>
            <person name="Grigoriev I.V."/>
        </authorList>
    </citation>
    <scope>NUCLEOTIDE SEQUENCE [LARGE SCALE GENOMIC DNA]</scope>
    <source>
        <strain evidence="2 3">ATCC 12442</strain>
    </source>
</reference>
<sequence>MVSCKPGRANGQYSAFFMAHDGMVDLLWKNVNNINIDCNKNFDIFTCCNGSDCRDFNCPGNHPAREDIENLKNAIIQYSRTGEFSSPKGSSLAEGSLSTRTSASSGDSSPTTGTSSTYVTPKTEGATVTVATTVTESKANVGSRLNMRSVLVLLVLSSFVSLT</sequence>
<organism evidence="2 3">
    <name type="scientific">Linderina pennispora</name>
    <dbReference type="NCBI Taxonomy" id="61395"/>
    <lineage>
        <taxon>Eukaryota</taxon>
        <taxon>Fungi</taxon>
        <taxon>Fungi incertae sedis</taxon>
        <taxon>Zoopagomycota</taxon>
        <taxon>Kickxellomycotina</taxon>
        <taxon>Kickxellomycetes</taxon>
        <taxon>Kickxellales</taxon>
        <taxon>Kickxellaceae</taxon>
        <taxon>Linderina</taxon>
    </lineage>
</organism>
<evidence type="ECO:0000313" key="2">
    <source>
        <dbReference type="EMBL" id="ORX65362.1"/>
    </source>
</evidence>
<dbReference type="AlphaFoldDB" id="A0A1Y1VVN6"/>
<dbReference type="GeneID" id="63805514"/>
<dbReference type="RefSeq" id="XP_040739602.1">
    <property type="nucleotide sequence ID" value="XM_040888866.1"/>
</dbReference>
<evidence type="ECO:0000256" key="1">
    <source>
        <dbReference type="SAM" id="MobiDB-lite"/>
    </source>
</evidence>
<feature type="compositionally biased region" description="Low complexity" evidence="1">
    <location>
        <begin position="95"/>
        <end position="120"/>
    </location>
</feature>
<evidence type="ECO:0000313" key="3">
    <source>
        <dbReference type="Proteomes" id="UP000193922"/>
    </source>
</evidence>
<dbReference type="EMBL" id="MCFD01000033">
    <property type="protein sequence ID" value="ORX65362.1"/>
    <property type="molecule type" value="Genomic_DNA"/>
</dbReference>
<dbReference type="Proteomes" id="UP000193922">
    <property type="component" value="Unassembled WGS sequence"/>
</dbReference>
<feature type="region of interest" description="Disordered" evidence="1">
    <location>
        <begin position="82"/>
        <end position="120"/>
    </location>
</feature>
<accession>A0A1Y1VVN6</accession>
<protein>
    <submittedName>
        <fullName evidence="2">Uncharacterized protein</fullName>
    </submittedName>
</protein>